<dbReference type="RefSeq" id="WP_247813113.1">
    <property type="nucleotide sequence ID" value="NZ_CP095855.1"/>
</dbReference>
<name>A0ABY4I5Q4_CHIFI</name>
<dbReference type="EMBL" id="CP095855">
    <property type="protein sequence ID" value="UPK70963.1"/>
    <property type="molecule type" value="Genomic_DNA"/>
</dbReference>
<proteinExistence type="predicted"/>
<gene>
    <name evidence="1" type="ORF">MYF79_06575</name>
</gene>
<organism evidence="1 2">
    <name type="scientific">Chitinophaga filiformis</name>
    <name type="common">Myxococcus filiformis</name>
    <name type="synonym">Flexibacter filiformis</name>
    <dbReference type="NCBI Taxonomy" id="104663"/>
    <lineage>
        <taxon>Bacteria</taxon>
        <taxon>Pseudomonadati</taxon>
        <taxon>Bacteroidota</taxon>
        <taxon>Chitinophagia</taxon>
        <taxon>Chitinophagales</taxon>
        <taxon>Chitinophagaceae</taxon>
        <taxon>Chitinophaga</taxon>
    </lineage>
</organism>
<reference evidence="1 2" key="1">
    <citation type="submission" date="2022-04" db="EMBL/GenBank/DDBJ databases">
        <title>The arsenic-methylating capacity of Chitinophaga filiformis YT5 during chitin decomposition.</title>
        <authorList>
            <person name="Chen G."/>
            <person name="Liang Y."/>
        </authorList>
    </citation>
    <scope>NUCLEOTIDE SEQUENCE [LARGE SCALE GENOMIC DNA]</scope>
    <source>
        <strain evidence="1 2">YT5</strain>
    </source>
</reference>
<evidence type="ECO:0000313" key="2">
    <source>
        <dbReference type="Proteomes" id="UP000830198"/>
    </source>
</evidence>
<dbReference type="Proteomes" id="UP000830198">
    <property type="component" value="Chromosome"/>
</dbReference>
<protein>
    <submittedName>
        <fullName evidence="1">Uncharacterized protein</fullName>
    </submittedName>
</protein>
<sequence length="162" mass="19580">MHPEWYGKNYGSTHFGIARKNKTFYVREYNPDETIPGDIILPQPLHDNIADRMKPSVFYPKNTIKFEWKASWGYYEFHYLTIYYKEIPVQFINIATPEIVLQYLLEYVEIDEIEVLRRQVMFLQNKLHKTEVSLTEYKTKFQTVDKLHKELLNSLKNNTYFK</sequence>
<accession>A0ABY4I5Q4</accession>
<evidence type="ECO:0000313" key="1">
    <source>
        <dbReference type="EMBL" id="UPK70963.1"/>
    </source>
</evidence>
<keyword evidence="2" id="KW-1185">Reference proteome</keyword>